<evidence type="ECO:0000256" key="2">
    <source>
        <dbReference type="ARBA" id="ARBA00022884"/>
    </source>
</evidence>
<dbReference type="FunFam" id="3.10.290.10:FF:000003">
    <property type="entry name" value="Pseudouridine synthase"/>
    <property type="match status" value="1"/>
</dbReference>
<dbReference type="InterPro" id="IPR018496">
    <property type="entry name" value="PsdUridine_synth_RsuA/RluB_CS"/>
</dbReference>
<keyword evidence="3 5" id="KW-0413">Isomerase</keyword>
<name>A0A0M2NCJ9_9FIRM</name>
<dbReference type="GO" id="GO:0003723">
    <property type="term" value="F:RNA binding"/>
    <property type="evidence" value="ECO:0007669"/>
    <property type="project" value="UniProtKB-KW"/>
</dbReference>
<dbReference type="SUPFAM" id="SSF55120">
    <property type="entry name" value="Pseudouridine synthase"/>
    <property type="match status" value="1"/>
</dbReference>
<dbReference type="PANTHER" id="PTHR47683:SF2">
    <property type="entry name" value="RNA-BINDING S4 DOMAIN-CONTAINING PROTEIN"/>
    <property type="match status" value="1"/>
</dbReference>
<dbReference type="CDD" id="cd02870">
    <property type="entry name" value="PseudoU_synth_RsuA_like"/>
    <property type="match status" value="1"/>
</dbReference>
<keyword evidence="7" id="KW-0456">Lyase</keyword>
<proteinExistence type="inferred from homology"/>
<evidence type="ECO:0000259" key="6">
    <source>
        <dbReference type="SMART" id="SM00363"/>
    </source>
</evidence>
<dbReference type="CDD" id="cd00165">
    <property type="entry name" value="S4"/>
    <property type="match status" value="1"/>
</dbReference>
<dbReference type="SMART" id="SM00363">
    <property type="entry name" value="S4"/>
    <property type="match status" value="1"/>
</dbReference>
<dbReference type="InterPro" id="IPR002942">
    <property type="entry name" value="S4_RNA-bd"/>
</dbReference>
<accession>A0A0M2NCJ9</accession>
<feature type="domain" description="RNA-binding S4" evidence="6">
    <location>
        <begin position="1"/>
        <end position="62"/>
    </location>
</feature>
<reference evidence="7 8" key="1">
    <citation type="submission" date="2015-04" db="EMBL/GenBank/DDBJ databases">
        <title>Draft genome sequence of bacteremic isolate Catabacter hongkongensis type strain HKU16T.</title>
        <authorList>
            <person name="Lau S.K."/>
            <person name="Teng J.L."/>
            <person name="Huang Y."/>
            <person name="Curreem S.O."/>
            <person name="Tsui S.K."/>
            <person name="Woo P.C."/>
        </authorList>
    </citation>
    <scope>NUCLEOTIDE SEQUENCE [LARGE SCALE GENOMIC DNA]</scope>
    <source>
        <strain evidence="7 8">HKU16</strain>
    </source>
</reference>
<dbReference type="InterPro" id="IPR000748">
    <property type="entry name" value="PsdUridine_synth_RsuA/RluB/E/F"/>
</dbReference>
<dbReference type="GO" id="GO:0016829">
    <property type="term" value="F:lyase activity"/>
    <property type="evidence" value="ECO:0007669"/>
    <property type="project" value="UniProtKB-KW"/>
</dbReference>
<dbReference type="RefSeq" id="WP_046444382.1">
    <property type="nucleotide sequence ID" value="NZ_JAXDTA010000071.1"/>
</dbReference>
<dbReference type="SUPFAM" id="SSF55174">
    <property type="entry name" value="Alpha-L RNA-binding motif"/>
    <property type="match status" value="1"/>
</dbReference>
<dbReference type="Pfam" id="PF00849">
    <property type="entry name" value="PseudoU_synth_2"/>
    <property type="match status" value="1"/>
</dbReference>
<keyword evidence="8" id="KW-1185">Reference proteome</keyword>
<dbReference type="OrthoDB" id="9807213at2"/>
<evidence type="ECO:0000256" key="3">
    <source>
        <dbReference type="ARBA" id="ARBA00023235"/>
    </source>
</evidence>
<keyword evidence="2 4" id="KW-0694">RNA-binding</keyword>
<dbReference type="InterPro" id="IPR020103">
    <property type="entry name" value="PsdUridine_synth_cat_dom_sf"/>
</dbReference>
<comment type="caution">
    <text evidence="7">The sequence shown here is derived from an EMBL/GenBank/DDBJ whole genome shotgun (WGS) entry which is preliminary data.</text>
</comment>
<dbReference type="Gene3D" id="3.10.290.10">
    <property type="entry name" value="RNA-binding S4 domain"/>
    <property type="match status" value="1"/>
</dbReference>
<dbReference type="InterPro" id="IPR006145">
    <property type="entry name" value="PsdUridine_synth_RsuA/RluA"/>
</dbReference>
<dbReference type="PROSITE" id="PS50889">
    <property type="entry name" value="S4"/>
    <property type="match status" value="1"/>
</dbReference>
<dbReference type="InterPro" id="IPR042092">
    <property type="entry name" value="PsdUridine_s_RsuA/RluB/E/F_cat"/>
</dbReference>
<dbReference type="FunFam" id="3.30.70.1560:FF:000001">
    <property type="entry name" value="Pseudouridine synthase"/>
    <property type="match status" value="1"/>
</dbReference>
<dbReference type="Gene3D" id="3.30.70.580">
    <property type="entry name" value="Pseudouridine synthase I, catalytic domain, N-terminal subdomain"/>
    <property type="match status" value="1"/>
</dbReference>
<dbReference type="STRING" id="270498.CHK_2569"/>
<dbReference type="Proteomes" id="UP000034076">
    <property type="component" value="Unassembled WGS sequence"/>
</dbReference>
<organism evidence="7 8">
    <name type="scientific">Christensenella hongkongensis</name>
    <dbReference type="NCBI Taxonomy" id="270498"/>
    <lineage>
        <taxon>Bacteria</taxon>
        <taxon>Bacillati</taxon>
        <taxon>Bacillota</taxon>
        <taxon>Clostridia</taxon>
        <taxon>Christensenellales</taxon>
        <taxon>Christensenellaceae</taxon>
        <taxon>Christensenella</taxon>
    </lineage>
</organism>
<comment type="similarity">
    <text evidence="1 5">Belongs to the pseudouridine synthase RsuA family.</text>
</comment>
<dbReference type="PROSITE" id="PS01149">
    <property type="entry name" value="PSI_RSU"/>
    <property type="match status" value="1"/>
</dbReference>
<gene>
    <name evidence="7" type="ORF">CHK_2569</name>
</gene>
<protein>
    <recommendedName>
        <fullName evidence="5">Pseudouridine synthase</fullName>
        <ecNumber evidence="5">5.4.99.-</ecNumber>
    </recommendedName>
</protein>
<dbReference type="Pfam" id="PF01479">
    <property type="entry name" value="S4"/>
    <property type="match status" value="1"/>
</dbReference>
<dbReference type="NCBIfam" id="TIGR00093">
    <property type="entry name" value="pseudouridine synthase"/>
    <property type="match status" value="1"/>
</dbReference>
<evidence type="ECO:0000313" key="8">
    <source>
        <dbReference type="Proteomes" id="UP000034076"/>
    </source>
</evidence>
<evidence type="ECO:0000256" key="1">
    <source>
        <dbReference type="ARBA" id="ARBA00008348"/>
    </source>
</evidence>
<dbReference type="EC" id="5.4.99.-" evidence="5"/>
<dbReference type="PATRIC" id="fig|270498.16.peg.1314"/>
<evidence type="ECO:0000256" key="5">
    <source>
        <dbReference type="RuleBase" id="RU003887"/>
    </source>
</evidence>
<dbReference type="GO" id="GO:0120159">
    <property type="term" value="F:rRNA pseudouridine synthase activity"/>
    <property type="evidence" value="ECO:0007669"/>
    <property type="project" value="UniProtKB-ARBA"/>
</dbReference>
<dbReference type="AlphaFoldDB" id="A0A0M2NCJ9"/>
<evidence type="ECO:0000256" key="4">
    <source>
        <dbReference type="PROSITE-ProRule" id="PRU00182"/>
    </source>
</evidence>
<dbReference type="InterPro" id="IPR050343">
    <property type="entry name" value="RsuA_PseudoU_synthase"/>
</dbReference>
<dbReference type="InterPro" id="IPR036986">
    <property type="entry name" value="S4_RNA-bd_sf"/>
</dbReference>
<sequence>MRLQKFLANAGIASRRKAEELIAAGRVEVNGQTVREMGFLVDPEKDEVKYMNRVVRPEKNKIYLMLNKPAGCVSTCHDENGRKTVMQYVKDVKERLYPVGRLDFTTEGLLLMTNDGSLTNALTHPKHNVQKKYLAVIDAEITEEELEKLSKGVVLDDGYKTAPCVMKLLSSSGSRSEVLCVITEGKNRQVRRMFAAIEKNVCYLKRVAVGDIKLGNLKKGSYRMLTKEEVAYLKKFVL</sequence>
<evidence type="ECO:0000313" key="7">
    <source>
        <dbReference type="EMBL" id="KKI49953.1"/>
    </source>
</evidence>
<dbReference type="GO" id="GO:0005829">
    <property type="term" value="C:cytosol"/>
    <property type="evidence" value="ECO:0007669"/>
    <property type="project" value="UniProtKB-ARBA"/>
</dbReference>
<dbReference type="InterPro" id="IPR020094">
    <property type="entry name" value="TruA/RsuA/RluB/E/F_N"/>
</dbReference>
<dbReference type="Gene3D" id="3.30.70.1560">
    <property type="entry name" value="Alpha-L RNA-binding motif"/>
    <property type="match status" value="1"/>
</dbReference>
<dbReference type="GO" id="GO:0000455">
    <property type="term" value="P:enzyme-directed rRNA pseudouridine synthesis"/>
    <property type="evidence" value="ECO:0007669"/>
    <property type="project" value="UniProtKB-ARBA"/>
</dbReference>
<dbReference type="EMBL" id="LAYJ01000115">
    <property type="protein sequence ID" value="KKI49953.1"/>
    <property type="molecule type" value="Genomic_DNA"/>
</dbReference>
<dbReference type="PANTHER" id="PTHR47683">
    <property type="entry name" value="PSEUDOURIDINE SYNTHASE FAMILY PROTEIN-RELATED"/>
    <property type="match status" value="1"/>
</dbReference>